<dbReference type="InterPro" id="IPR001694">
    <property type="entry name" value="NADH_UbQ_OxRdtase_su1/FPO"/>
</dbReference>
<keyword evidence="5" id="KW-1278">Translocase</keyword>
<dbReference type="GO" id="GO:0050136">
    <property type="term" value="F:NADH dehydrogenase (quinone) (non-electrogenic) activity"/>
    <property type="evidence" value="ECO:0007669"/>
    <property type="project" value="UniProtKB-EC"/>
</dbReference>
<keyword evidence="2 5" id="KW-0812">Transmembrane</keyword>
<keyword evidence="4 5" id="KW-0472">Membrane</keyword>
<feature type="transmembrane region" description="Helical" evidence="5">
    <location>
        <begin position="359"/>
        <end position="380"/>
    </location>
</feature>
<protein>
    <recommendedName>
        <fullName evidence="5">NADH-quinone oxidoreductase subunit H</fullName>
        <ecNumber evidence="5">7.1.1.-</ecNumber>
    </recommendedName>
    <alternativeName>
        <fullName evidence="5">NADH dehydrogenase I subunit H</fullName>
    </alternativeName>
    <alternativeName>
        <fullName evidence="5">NDH-1 subunit H</fullName>
    </alternativeName>
</protein>
<feature type="transmembrane region" description="Helical" evidence="5">
    <location>
        <begin position="227"/>
        <end position="246"/>
    </location>
</feature>
<proteinExistence type="inferred from homology"/>
<keyword evidence="8" id="KW-1185">Reference proteome</keyword>
<feature type="transmembrane region" description="Helical" evidence="5">
    <location>
        <begin position="386"/>
        <end position="407"/>
    </location>
</feature>
<comment type="similarity">
    <text evidence="5 6">Belongs to the complex I subunit 1 family.</text>
</comment>
<dbReference type="RefSeq" id="WP_386820429.1">
    <property type="nucleotide sequence ID" value="NZ_JBHUIT010000017.1"/>
</dbReference>
<accession>A0ABW5D7U6</accession>
<dbReference type="HAMAP" id="MF_01350">
    <property type="entry name" value="NDH1_NuoH"/>
    <property type="match status" value="1"/>
</dbReference>
<dbReference type="PANTHER" id="PTHR11432:SF3">
    <property type="entry name" value="NADH-UBIQUINONE OXIDOREDUCTASE CHAIN 1"/>
    <property type="match status" value="1"/>
</dbReference>
<feature type="transmembrane region" description="Helical" evidence="5">
    <location>
        <begin position="174"/>
        <end position="192"/>
    </location>
</feature>
<organism evidence="7 8">
    <name type="scientific">Luteolibacter algae</name>
    <dbReference type="NCBI Taxonomy" id="454151"/>
    <lineage>
        <taxon>Bacteria</taxon>
        <taxon>Pseudomonadati</taxon>
        <taxon>Verrucomicrobiota</taxon>
        <taxon>Verrucomicrobiia</taxon>
        <taxon>Verrucomicrobiales</taxon>
        <taxon>Verrucomicrobiaceae</taxon>
        <taxon>Luteolibacter</taxon>
    </lineage>
</organism>
<reference evidence="8" key="1">
    <citation type="journal article" date="2019" name="Int. J. Syst. Evol. Microbiol.">
        <title>The Global Catalogue of Microorganisms (GCM) 10K type strain sequencing project: providing services to taxonomists for standard genome sequencing and annotation.</title>
        <authorList>
            <consortium name="The Broad Institute Genomics Platform"/>
            <consortium name="The Broad Institute Genome Sequencing Center for Infectious Disease"/>
            <person name="Wu L."/>
            <person name="Ma J."/>
        </authorList>
    </citation>
    <scope>NUCLEOTIDE SEQUENCE [LARGE SCALE GENOMIC DNA]</scope>
    <source>
        <strain evidence="8">CGMCC 4.7106</strain>
    </source>
</reference>
<sequence>MPELAINLAIIITKIVAFTFMVVLPLVPLSVYFERRFSAIIQDRVGPNRVGIPLTLFGAKKDFHLFGLVQPIADGLKLFLKEDFTPDHVRKAFYWLAPALTVVPALITVCVVPFGPDVTLFGRTEKLVIADIDIGPLFVFAISSLTVYGITLAGWSSNSKFPFIGGVRSTAQMISYEICLGLSIVPVLLFYGDLNLNNIVQAQADNGWLLLPFWTNGELSLPSLQTALFWIPAFIAFVIFTVSIFAETNRMPFDLPECETELVGGYHTEYSSMKFALFFMGEYAAMVIGSALIITLFLGGWSAGFTLDKHIAGFSIGDFQIGGFIHVGIFLTKLLAFILFFILVRWTVPRFRYDQLMKLGWVIFFEAALINVFLAALIIAAPELTATILVIGLLLLAVVTAAVIWVAKVSEPAAKILRA</sequence>
<evidence type="ECO:0000313" key="7">
    <source>
        <dbReference type="EMBL" id="MFD2257143.1"/>
    </source>
</evidence>
<evidence type="ECO:0000256" key="6">
    <source>
        <dbReference type="RuleBase" id="RU000471"/>
    </source>
</evidence>
<feature type="transmembrane region" description="Helical" evidence="5">
    <location>
        <begin position="92"/>
        <end position="114"/>
    </location>
</feature>
<dbReference type="EMBL" id="JBHUIT010000017">
    <property type="protein sequence ID" value="MFD2257143.1"/>
    <property type="molecule type" value="Genomic_DNA"/>
</dbReference>
<evidence type="ECO:0000256" key="3">
    <source>
        <dbReference type="ARBA" id="ARBA00022989"/>
    </source>
</evidence>
<comment type="caution">
    <text evidence="7">The sequence shown here is derived from an EMBL/GenBank/DDBJ whole genome shotgun (WGS) entry which is preliminary data.</text>
</comment>
<keyword evidence="5 6" id="KW-0520">NAD</keyword>
<comment type="function">
    <text evidence="5">NDH-1 shuttles electrons from NADH, via FMN and iron-sulfur (Fe-S) centers, to quinones in the respiratory chain. The immediate electron acceptor for the enzyme in this species is believed to be ubiquinone. Couples the redox reaction to proton translocation (for every two electrons transferred, four hydrogen ions are translocated across the cytoplasmic membrane), and thus conserves the redox energy in a proton gradient. This subunit may bind ubiquinone.</text>
</comment>
<comment type="catalytic activity">
    <reaction evidence="5">
        <text>a quinone + NADH + 5 H(+)(in) = a quinol + NAD(+) + 4 H(+)(out)</text>
        <dbReference type="Rhea" id="RHEA:57888"/>
        <dbReference type="ChEBI" id="CHEBI:15378"/>
        <dbReference type="ChEBI" id="CHEBI:24646"/>
        <dbReference type="ChEBI" id="CHEBI:57540"/>
        <dbReference type="ChEBI" id="CHEBI:57945"/>
        <dbReference type="ChEBI" id="CHEBI:132124"/>
    </reaction>
</comment>
<evidence type="ECO:0000256" key="2">
    <source>
        <dbReference type="ARBA" id="ARBA00022692"/>
    </source>
</evidence>
<feature type="transmembrane region" description="Helical" evidence="5">
    <location>
        <begin position="283"/>
        <end position="303"/>
    </location>
</feature>
<keyword evidence="7" id="KW-0560">Oxidoreductase</keyword>
<dbReference type="Pfam" id="PF00146">
    <property type="entry name" value="NADHdh"/>
    <property type="match status" value="1"/>
</dbReference>
<dbReference type="InterPro" id="IPR018086">
    <property type="entry name" value="NADH_UbQ_OxRdtase_su1_CS"/>
</dbReference>
<dbReference type="PROSITE" id="PS00668">
    <property type="entry name" value="COMPLEX1_ND1_2"/>
    <property type="match status" value="1"/>
</dbReference>
<feature type="transmembrane region" description="Helical" evidence="5">
    <location>
        <begin position="134"/>
        <end position="153"/>
    </location>
</feature>
<dbReference type="PANTHER" id="PTHR11432">
    <property type="entry name" value="NADH DEHYDROGENASE SUBUNIT 1"/>
    <property type="match status" value="1"/>
</dbReference>
<dbReference type="PROSITE" id="PS00667">
    <property type="entry name" value="COMPLEX1_ND1_1"/>
    <property type="match status" value="1"/>
</dbReference>
<dbReference type="EC" id="7.1.1.-" evidence="5"/>
<keyword evidence="5" id="KW-0874">Quinone</keyword>
<keyword evidence="5" id="KW-0830">Ubiquinone</keyword>
<evidence type="ECO:0000313" key="8">
    <source>
        <dbReference type="Proteomes" id="UP001597375"/>
    </source>
</evidence>
<evidence type="ECO:0000256" key="5">
    <source>
        <dbReference type="HAMAP-Rule" id="MF_01350"/>
    </source>
</evidence>
<keyword evidence="5" id="KW-1003">Cell membrane</keyword>
<gene>
    <name evidence="5" type="primary">nuoH</name>
    <name evidence="7" type="ORF">ACFSSA_10675</name>
</gene>
<feature type="transmembrane region" description="Helical" evidence="5">
    <location>
        <begin position="6"/>
        <end position="27"/>
    </location>
</feature>
<dbReference type="Proteomes" id="UP001597375">
    <property type="component" value="Unassembled WGS sequence"/>
</dbReference>
<keyword evidence="3 5" id="KW-1133">Transmembrane helix</keyword>
<comment type="subunit">
    <text evidence="5">NDH-1 is composed of 14 different subunits. Subunits NuoA, H, J, K, L, M, N constitute the membrane sector of the complex.</text>
</comment>
<name>A0ABW5D7U6_9BACT</name>
<feature type="transmembrane region" description="Helical" evidence="5">
    <location>
        <begin position="323"/>
        <end position="347"/>
    </location>
</feature>
<comment type="subcellular location">
    <subcellularLocation>
        <location evidence="5 6">Cell membrane</location>
        <topology evidence="5 6">Multi-pass membrane protein</topology>
    </subcellularLocation>
    <subcellularLocation>
        <location evidence="1">Membrane</location>
        <topology evidence="1">Multi-pass membrane protein</topology>
    </subcellularLocation>
</comment>
<evidence type="ECO:0000256" key="4">
    <source>
        <dbReference type="ARBA" id="ARBA00023136"/>
    </source>
</evidence>
<evidence type="ECO:0000256" key="1">
    <source>
        <dbReference type="ARBA" id="ARBA00004141"/>
    </source>
</evidence>